<dbReference type="GO" id="GO:0016747">
    <property type="term" value="F:acyltransferase activity, transferring groups other than amino-acyl groups"/>
    <property type="evidence" value="ECO:0007669"/>
    <property type="project" value="InterPro"/>
</dbReference>
<dbReference type="PROSITE" id="PS51186">
    <property type="entry name" value="GNAT"/>
    <property type="match status" value="2"/>
</dbReference>
<evidence type="ECO:0000259" key="3">
    <source>
        <dbReference type="PROSITE" id="PS51186"/>
    </source>
</evidence>
<dbReference type="RefSeq" id="WP_184792564.1">
    <property type="nucleotide sequence ID" value="NZ_BONT01000084.1"/>
</dbReference>
<proteinExistence type="predicted"/>
<dbReference type="PANTHER" id="PTHR43877">
    <property type="entry name" value="AMINOALKYLPHOSPHONATE N-ACETYLTRANSFERASE-RELATED-RELATED"/>
    <property type="match status" value="1"/>
</dbReference>
<sequence length="295" mass="31509">MLIRPAVPEDAAARAALAAVCHPHVLVSERMIRYFLPDPALRRASVVAEVDGRVVGSGSVELEVMDRTTAAETISVAVDARRRGVGSAIHAALAEHLATLPATRLKGRVTGPEGRAFAEAHGFTPGRVWRISGTDPRQAPPVPRIPEGITLTPLAAVEDLAPVYELYRECGADMPGRERGPGFSYEDWLKFAVNSPVADRDCSIVAYDGDVPVALTFINSDGDRAFNSLAGTARDHRGKGLGRLVKAVSLHKVAAKGVMSVYTANTEDNAAMLAVNTWLGYRPALEELTMVRPVG</sequence>
<keyword evidence="5" id="KW-1185">Reference proteome</keyword>
<dbReference type="InterPro" id="IPR016181">
    <property type="entry name" value="Acyl_CoA_acyltransferase"/>
</dbReference>
<dbReference type="InterPro" id="IPR000182">
    <property type="entry name" value="GNAT_dom"/>
</dbReference>
<dbReference type="EMBL" id="JACHGT010000022">
    <property type="protein sequence ID" value="MBB6039487.1"/>
    <property type="molecule type" value="Genomic_DNA"/>
</dbReference>
<protein>
    <submittedName>
        <fullName evidence="4">GNAT superfamily N-acetyltransferase</fullName>
    </submittedName>
</protein>
<feature type="domain" description="N-acetyltransferase" evidence="3">
    <location>
        <begin position="1"/>
        <end position="152"/>
    </location>
</feature>
<dbReference type="Proteomes" id="UP000548476">
    <property type="component" value="Unassembled WGS sequence"/>
</dbReference>
<evidence type="ECO:0000313" key="4">
    <source>
        <dbReference type="EMBL" id="MBB6039487.1"/>
    </source>
</evidence>
<comment type="caution">
    <text evidence="4">The sequence shown here is derived from an EMBL/GenBank/DDBJ whole genome shotgun (WGS) entry which is preliminary data.</text>
</comment>
<feature type="domain" description="N-acetyltransferase" evidence="3">
    <location>
        <begin position="149"/>
        <end position="295"/>
    </location>
</feature>
<accession>A0A841G1F5</accession>
<dbReference type="Gene3D" id="3.40.630.30">
    <property type="match status" value="1"/>
</dbReference>
<reference evidence="4 5" key="1">
    <citation type="submission" date="2020-08" db="EMBL/GenBank/DDBJ databases">
        <title>Genomic Encyclopedia of Type Strains, Phase IV (KMG-IV): sequencing the most valuable type-strain genomes for metagenomic binning, comparative biology and taxonomic classification.</title>
        <authorList>
            <person name="Goeker M."/>
        </authorList>
    </citation>
    <scope>NUCLEOTIDE SEQUENCE [LARGE SCALE GENOMIC DNA]</scope>
    <source>
        <strain evidence="4 5">YIM 65646</strain>
    </source>
</reference>
<dbReference type="Pfam" id="PF13508">
    <property type="entry name" value="Acetyltransf_7"/>
    <property type="match status" value="1"/>
</dbReference>
<keyword evidence="1 4" id="KW-0808">Transferase</keyword>
<dbReference type="InterPro" id="IPR050832">
    <property type="entry name" value="Bact_Acetyltransf"/>
</dbReference>
<dbReference type="SUPFAM" id="SSF55729">
    <property type="entry name" value="Acyl-CoA N-acyltransferases (Nat)"/>
    <property type="match status" value="2"/>
</dbReference>
<evidence type="ECO:0000313" key="5">
    <source>
        <dbReference type="Proteomes" id="UP000548476"/>
    </source>
</evidence>
<name>A0A841G1F5_9ACTN</name>
<organism evidence="4 5">
    <name type="scientific">Phytomonospora endophytica</name>
    <dbReference type="NCBI Taxonomy" id="714109"/>
    <lineage>
        <taxon>Bacteria</taxon>
        <taxon>Bacillati</taxon>
        <taxon>Actinomycetota</taxon>
        <taxon>Actinomycetes</taxon>
        <taxon>Micromonosporales</taxon>
        <taxon>Micromonosporaceae</taxon>
        <taxon>Phytomonospora</taxon>
    </lineage>
</organism>
<gene>
    <name evidence="4" type="ORF">HNR73_007382</name>
</gene>
<dbReference type="AlphaFoldDB" id="A0A841G1F5"/>
<keyword evidence="2" id="KW-0012">Acyltransferase</keyword>
<evidence type="ECO:0000256" key="1">
    <source>
        <dbReference type="ARBA" id="ARBA00022679"/>
    </source>
</evidence>
<evidence type="ECO:0000256" key="2">
    <source>
        <dbReference type="ARBA" id="ARBA00023315"/>
    </source>
</evidence>
<dbReference type="CDD" id="cd04301">
    <property type="entry name" value="NAT_SF"/>
    <property type="match status" value="1"/>
</dbReference>